<dbReference type="SUPFAM" id="SSF109604">
    <property type="entry name" value="HD-domain/PDEase-like"/>
    <property type="match status" value="1"/>
</dbReference>
<dbReference type="EMBL" id="JAXBLV010000200">
    <property type="protein sequence ID" value="MDY3561764.1"/>
    <property type="molecule type" value="Genomic_DNA"/>
</dbReference>
<reference evidence="2" key="1">
    <citation type="journal article" date="2023" name="Mar. Drugs">
        <title>Gemmata algarum, a Novel Planctomycete Isolated from an Algal Mat, Displays Antimicrobial Activity.</title>
        <authorList>
            <person name="Kumar G."/>
            <person name="Kallscheuer N."/>
            <person name="Kashif M."/>
            <person name="Ahamad S."/>
            <person name="Jagadeeshwari U."/>
            <person name="Pannikurungottu S."/>
            <person name="Haufschild T."/>
            <person name="Kabuu M."/>
            <person name="Sasikala C."/>
            <person name="Jogler C."/>
            <person name="Ramana C."/>
        </authorList>
    </citation>
    <scope>NUCLEOTIDE SEQUENCE [LARGE SCALE GENOMIC DNA]</scope>
    <source>
        <strain evidence="2">JC673</strain>
    </source>
</reference>
<dbReference type="Proteomes" id="UP001272242">
    <property type="component" value="Unassembled WGS sequence"/>
</dbReference>
<name>A0ABU5F7B3_9BACT</name>
<comment type="caution">
    <text evidence="1">The sequence shown here is derived from an EMBL/GenBank/DDBJ whole genome shotgun (WGS) entry which is preliminary data.</text>
</comment>
<organism evidence="1 2">
    <name type="scientific">Gemmata algarum</name>
    <dbReference type="NCBI Taxonomy" id="2975278"/>
    <lineage>
        <taxon>Bacteria</taxon>
        <taxon>Pseudomonadati</taxon>
        <taxon>Planctomycetota</taxon>
        <taxon>Planctomycetia</taxon>
        <taxon>Gemmatales</taxon>
        <taxon>Gemmataceae</taxon>
        <taxon>Gemmata</taxon>
    </lineage>
</organism>
<proteinExistence type="predicted"/>
<gene>
    <name evidence="1" type="ORF">R5W23_003192</name>
</gene>
<dbReference type="RefSeq" id="WP_320688112.1">
    <property type="nucleotide sequence ID" value="NZ_JAXBLV010000200.1"/>
</dbReference>
<evidence type="ECO:0000313" key="2">
    <source>
        <dbReference type="Proteomes" id="UP001272242"/>
    </source>
</evidence>
<sequence length="286" mass="32595">MNPTPPRSAPPEPFGAMLEQALGAVVTISERDDLRAVARAVSHAAWDRFIGSRGPRDNRQEHEWVVLANVLRIAEAERLTLSEKRVAVAFTFTHDSHFIPRISEQEVREARSPEAKDLLETRKEAQRYEHMRFGAVNARALLIRLKDPRTDDGPLLTAEEIDRCVQIISTHDAWKLRNPAPPPTDDRLALACVEGDALWPLHPLGVLADLERPNDQGRTKDFNDPQAWRMQTQQSCQTLVEFRAKWNGFPATDFVDGESIFRTQEGGRLYSAWRRYWNLTDLERGA</sequence>
<accession>A0ABU5F7B3</accession>
<protein>
    <submittedName>
        <fullName evidence="1">Uncharacterized protein</fullName>
    </submittedName>
</protein>
<keyword evidence="2" id="KW-1185">Reference proteome</keyword>
<evidence type="ECO:0000313" key="1">
    <source>
        <dbReference type="EMBL" id="MDY3561764.1"/>
    </source>
</evidence>